<comment type="subcellular location">
    <subcellularLocation>
        <location evidence="1">Membrane</location>
        <topology evidence="1">Multi-pass membrane protein</topology>
    </subcellularLocation>
</comment>
<name>W5JLE5_ANODA</name>
<feature type="transmembrane region" description="Helical" evidence="10">
    <location>
        <begin position="68"/>
        <end position="86"/>
    </location>
</feature>
<dbReference type="PANTHER" id="PTHR11157">
    <property type="entry name" value="FATTY ACID ACYL TRANSFERASE-RELATED"/>
    <property type="match status" value="1"/>
</dbReference>
<organism evidence="12">
    <name type="scientific">Anopheles darlingi</name>
    <name type="common">Mosquito</name>
    <dbReference type="NCBI Taxonomy" id="43151"/>
    <lineage>
        <taxon>Eukaryota</taxon>
        <taxon>Metazoa</taxon>
        <taxon>Ecdysozoa</taxon>
        <taxon>Arthropoda</taxon>
        <taxon>Hexapoda</taxon>
        <taxon>Insecta</taxon>
        <taxon>Pterygota</taxon>
        <taxon>Neoptera</taxon>
        <taxon>Endopterygota</taxon>
        <taxon>Diptera</taxon>
        <taxon>Nematocera</taxon>
        <taxon>Culicoidea</taxon>
        <taxon>Culicidae</taxon>
        <taxon>Anophelinae</taxon>
        <taxon>Anopheles</taxon>
    </lineage>
</organism>
<evidence type="ECO:0000256" key="4">
    <source>
        <dbReference type="ARBA" id="ARBA00022692"/>
    </source>
</evidence>
<reference evidence="13" key="4">
    <citation type="submission" date="2015-06" db="UniProtKB">
        <authorList>
            <consortium name="EnsemblMetazoa"/>
        </authorList>
    </citation>
    <scope>IDENTIFICATION</scope>
</reference>
<keyword evidence="5 10" id="KW-0276">Fatty acid metabolism</keyword>
<dbReference type="Proteomes" id="UP000000673">
    <property type="component" value="Unassembled WGS sequence"/>
</dbReference>
<feature type="transmembrane region" description="Helical" evidence="10">
    <location>
        <begin position="98"/>
        <end position="114"/>
    </location>
</feature>
<evidence type="ECO:0000256" key="8">
    <source>
        <dbReference type="ARBA" id="ARBA00023136"/>
    </source>
</evidence>
<dbReference type="EMBL" id="ADMH02000834">
    <property type="protein sequence ID" value="ETN64921.1"/>
    <property type="molecule type" value="Genomic_DNA"/>
</dbReference>
<protein>
    <recommendedName>
        <fullName evidence="10">Elongation of very long chain fatty acids protein</fullName>
        <ecNumber evidence="10">2.3.1.199</ecNumber>
    </recommendedName>
    <alternativeName>
        <fullName evidence="10">Very-long-chain 3-oxoacyl-CoA synthase</fullName>
    </alternativeName>
</protein>
<keyword evidence="2 10" id="KW-0444">Lipid biosynthesis</keyword>
<dbReference type="GO" id="GO:0042761">
    <property type="term" value="P:very long-chain fatty acid biosynthetic process"/>
    <property type="evidence" value="ECO:0007669"/>
    <property type="project" value="TreeGrafter"/>
</dbReference>
<accession>W5JLE5</accession>
<dbReference type="GO" id="GO:0034626">
    <property type="term" value="P:fatty acid elongation, polyunsaturated fatty acid"/>
    <property type="evidence" value="ECO:0007669"/>
    <property type="project" value="TreeGrafter"/>
</dbReference>
<dbReference type="PANTHER" id="PTHR11157:SF22">
    <property type="entry name" value="ELONGATION OF VERY LONG CHAIN FATTY ACIDS PROTEIN"/>
    <property type="match status" value="1"/>
</dbReference>
<evidence type="ECO:0000313" key="12">
    <source>
        <dbReference type="EMBL" id="ETN64921.1"/>
    </source>
</evidence>
<dbReference type="GO" id="GO:0009922">
    <property type="term" value="F:fatty acid elongase activity"/>
    <property type="evidence" value="ECO:0007669"/>
    <property type="project" value="UniProtKB-EC"/>
</dbReference>
<evidence type="ECO:0000256" key="5">
    <source>
        <dbReference type="ARBA" id="ARBA00022832"/>
    </source>
</evidence>
<keyword evidence="6 10" id="KW-1133">Transmembrane helix</keyword>
<dbReference type="GO" id="GO:0005789">
    <property type="term" value="C:endoplasmic reticulum membrane"/>
    <property type="evidence" value="ECO:0007669"/>
    <property type="project" value="TreeGrafter"/>
</dbReference>
<evidence type="ECO:0000256" key="3">
    <source>
        <dbReference type="ARBA" id="ARBA00022679"/>
    </source>
</evidence>
<evidence type="ECO:0000256" key="10">
    <source>
        <dbReference type="RuleBase" id="RU361115"/>
    </source>
</evidence>
<reference evidence="12" key="2">
    <citation type="submission" date="2010-05" db="EMBL/GenBank/DDBJ databases">
        <authorList>
            <person name="Almeida L.G."/>
            <person name="Nicolas M.F."/>
            <person name="Souza R.C."/>
            <person name="Vasconcelos A.T.R."/>
        </authorList>
    </citation>
    <scope>NUCLEOTIDE SEQUENCE</scope>
</reference>
<evidence type="ECO:0000256" key="11">
    <source>
        <dbReference type="SAM" id="MobiDB-lite"/>
    </source>
</evidence>
<feature type="compositionally biased region" description="Low complexity" evidence="11">
    <location>
        <begin position="405"/>
        <end position="418"/>
    </location>
</feature>
<evidence type="ECO:0000256" key="6">
    <source>
        <dbReference type="ARBA" id="ARBA00022989"/>
    </source>
</evidence>
<dbReference type="HOGENOM" id="CLU_048483_7_0_1"/>
<reference evidence="12" key="3">
    <citation type="journal article" date="2013" name="Nucleic Acids Res.">
        <title>The genome of Anopheles darlingi, the main neotropical malaria vector.</title>
        <authorList>
            <person name="Marinotti O."/>
            <person name="Cerqueira G.C."/>
            <person name="de Almeida L.G."/>
            <person name="Ferro M.I."/>
            <person name="Loreto E.L."/>
            <person name="Zaha A."/>
            <person name="Teixeira S.M."/>
            <person name="Wespiser A.R."/>
            <person name="Almeida E Silva A."/>
            <person name="Schlindwein A.D."/>
            <person name="Pacheco A.C."/>
            <person name="Silva A.L."/>
            <person name="Graveley B.R."/>
            <person name="Walenz B.P."/>
            <person name="Lima Bde A."/>
            <person name="Ribeiro C.A."/>
            <person name="Nunes-Silva C.G."/>
            <person name="de Carvalho C.R."/>
            <person name="Soares C.M."/>
            <person name="de Menezes C.B."/>
            <person name="Matiolli C."/>
            <person name="Caffrey D."/>
            <person name="Araujo D.A."/>
            <person name="de Oliveira D.M."/>
            <person name="Golenbock D."/>
            <person name="Grisard E.C."/>
            <person name="Fantinatti-Garboggini F."/>
            <person name="de Carvalho F.M."/>
            <person name="Barcellos F.G."/>
            <person name="Prosdocimi F."/>
            <person name="May G."/>
            <person name="Azevedo Junior G.M."/>
            <person name="Guimaraes G.M."/>
            <person name="Goldman G.H."/>
            <person name="Padilha I.Q."/>
            <person name="Batista Jda S."/>
            <person name="Ferro J.A."/>
            <person name="Ribeiro J.M."/>
            <person name="Fietto J.L."/>
            <person name="Dabbas K.M."/>
            <person name="Cerdeira L."/>
            <person name="Agnez-Lima L.F."/>
            <person name="Brocchi M."/>
            <person name="de Carvalho M.O."/>
            <person name="Teixeira Mde M."/>
            <person name="Diniz Maia Mde M."/>
            <person name="Goldman M.H."/>
            <person name="Cruz Schneider M.P."/>
            <person name="Felipe M.S."/>
            <person name="Hungria M."/>
            <person name="Nicolas M.F."/>
            <person name="Pereira M."/>
            <person name="Montes M.A."/>
            <person name="Cantao M.E."/>
            <person name="Vincentz M."/>
            <person name="Rafael M.S."/>
            <person name="Silverman N."/>
            <person name="Stoco P.H."/>
            <person name="Souza R.C."/>
            <person name="Vicentini R."/>
            <person name="Gazzinelli R.T."/>
            <person name="Neves Rde O."/>
            <person name="Silva R."/>
            <person name="Astolfi-Filho S."/>
            <person name="Maciel T.E."/>
            <person name="Urmenyi T.P."/>
            <person name="Tadei W.P."/>
            <person name="Camargo E.P."/>
            <person name="de Vasconcelos A.T."/>
        </authorList>
    </citation>
    <scope>NUCLEOTIDE SEQUENCE</scope>
</reference>
<evidence type="ECO:0000256" key="7">
    <source>
        <dbReference type="ARBA" id="ARBA00023098"/>
    </source>
</evidence>
<feature type="transmembrane region" description="Helical" evidence="10">
    <location>
        <begin position="202"/>
        <end position="220"/>
    </location>
</feature>
<dbReference type="AlphaFoldDB" id="W5JLE5"/>
<sequence>METPMVAFELTAGTTDMIKQEVLLTMDDYFRGSSISSLIAHWWRSMVDLIADPRAKQLPFMDNPLPTLGMIMIYLFWVLLIGPMYMRDRKPMDLRRGIIFYNLFQVLLSGYMFYEHLMAGWLRGYSLTCQTVDYSDSPQSRRMFNLCYVYYLSKLSEFADTVFFVLRKKQSQITDLHVYHHSLTPIEAWILTKFIAGGNATLPNVINNFVHVLMYFYYMLSAMGPRYQKYLWWKKYMTEVQIIQFIICIAHCINALVTGCPFPRFISTLLLINASIFLALFMNFYIESYKRKPRGTVATVAKSITVETAPTVTPAVSGVQEVELVAEERDVKDGTSQDSTTTTTATPVEDDINNNRTVMMAVDGKREPQPQEKVKRDTPVDGEHQQPLQQHNEHDESSELEITKLESTLESTTTPGSLRQRIVSVKGGEGGGLGEMEVEMRTSASTVLSTIATAP</sequence>
<evidence type="ECO:0000313" key="13">
    <source>
        <dbReference type="EnsemblMetazoa" id="ADAC003322-PA"/>
    </source>
</evidence>
<gene>
    <name evidence="12" type="ORF">AND_003322</name>
</gene>
<keyword evidence="3 10" id="KW-0808">Transferase</keyword>
<reference evidence="12 14" key="1">
    <citation type="journal article" date="2010" name="BMC Genomics">
        <title>Combination of measures distinguishes pre-miRNAs from other stem-loops in the genome of the newly sequenced Anopheles darlingi.</title>
        <authorList>
            <person name="Mendes N.D."/>
            <person name="Freitas A.T."/>
            <person name="Vasconcelos A.T."/>
            <person name="Sagot M.F."/>
        </authorList>
    </citation>
    <scope>NUCLEOTIDE SEQUENCE</scope>
</reference>
<feature type="transmembrane region" description="Helical" evidence="10">
    <location>
        <begin position="240"/>
        <end position="259"/>
    </location>
</feature>
<keyword evidence="8 10" id="KW-0472">Membrane</keyword>
<keyword evidence="4 10" id="KW-0812">Transmembrane</keyword>
<dbReference type="FunCoup" id="W5JLE5">
    <property type="interactions" value="23"/>
</dbReference>
<feature type="compositionally biased region" description="Basic and acidic residues" evidence="11">
    <location>
        <begin position="391"/>
        <end position="404"/>
    </location>
</feature>
<feature type="region of interest" description="Disordered" evidence="11">
    <location>
        <begin position="328"/>
        <end position="441"/>
    </location>
</feature>
<proteinExistence type="inferred from homology"/>
<evidence type="ECO:0000256" key="1">
    <source>
        <dbReference type="ARBA" id="ARBA00004141"/>
    </source>
</evidence>
<dbReference type="GO" id="GO:0030148">
    <property type="term" value="P:sphingolipid biosynthetic process"/>
    <property type="evidence" value="ECO:0007669"/>
    <property type="project" value="TreeGrafter"/>
</dbReference>
<feature type="compositionally biased region" description="Basic and acidic residues" evidence="11">
    <location>
        <begin position="363"/>
        <end position="384"/>
    </location>
</feature>
<feature type="transmembrane region" description="Helical" evidence="10">
    <location>
        <begin position="265"/>
        <end position="286"/>
    </location>
</feature>
<dbReference type="GO" id="GO:0034625">
    <property type="term" value="P:fatty acid elongation, monounsaturated fatty acid"/>
    <property type="evidence" value="ECO:0007669"/>
    <property type="project" value="TreeGrafter"/>
</dbReference>
<comment type="catalytic activity">
    <reaction evidence="10">
        <text>a very-long-chain acyl-CoA + malonyl-CoA + H(+) = a very-long-chain 3-oxoacyl-CoA + CO2 + CoA</text>
        <dbReference type="Rhea" id="RHEA:32727"/>
        <dbReference type="ChEBI" id="CHEBI:15378"/>
        <dbReference type="ChEBI" id="CHEBI:16526"/>
        <dbReference type="ChEBI" id="CHEBI:57287"/>
        <dbReference type="ChEBI" id="CHEBI:57384"/>
        <dbReference type="ChEBI" id="CHEBI:90725"/>
        <dbReference type="ChEBI" id="CHEBI:90736"/>
        <dbReference type="EC" id="2.3.1.199"/>
    </reaction>
</comment>
<dbReference type="EnsemblMetazoa" id="ADAC003322-RA">
    <property type="protein sequence ID" value="ADAC003322-PA"/>
    <property type="gene ID" value="ADAC003322"/>
</dbReference>
<dbReference type="VEuPathDB" id="VectorBase:ADAR2_007743"/>
<keyword evidence="9 10" id="KW-0275">Fatty acid biosynthesis</keyword>
<comment type="similarity">
    <text evidence="10">Belongs to the ELO family.</text>
</comment>
<dbReference type="Pfam" id="PF01151">
    <property type="entry name" value="ELO"/>
    <property type="match status" value="1"/>
</dbReference>
<dbReference type="InterPro" id="IPR002076">
    <property type="entry name" value="ELO_fam"/>
</dbReference>
<evidence type="ECO:0000313" key="14">
    <source>
        <dbReference type="Proteomes" id="UP000000673"/>
    </source>
</evidence>
<dbReference type="GO" id="GO:0019367">
    <property type="term" value="P:fatty acid elongation, saturated fatty acid"/>
    <property type="evidence" value="ECO:0007669"/>
    <property type="project" value="TreeGrafter"/>
</dbReference>
<dbReference type="eggNOG" id="KOG3071">
    <property type="taxonomic scope" value="Eukaryota"/>
</dbReference>
<keyword evidence="14" id="KW-1185">Reference proteome</keyword>
<dbReference type="STRING" id="43151.W5JLE5"/>
<evidence type="ECO:0000256" key="2">
    <source>
        <dbReference type="ARBA" id="ARBA00022516"/>
    </source>
</evidence>
<dbReference type="EC" id="2.3.1.199" evidence="10"/>
<evidence type="ECO:0000256" key="9">
    <source>
        <dbReference type="ARBA" id="ARBA00023160"/>
    </source>
</evidence>
<keyword evidence="7 10" id="KW-0443">Lipid metabolism</keyword>
<dbReference type="VEuPathDB" id="VectorBase:ADAC003322"/>